<dbReference type="InterPro" id="IPR020616">
    <property type="entry name" value="Thiolase_N"/>
</dbReference>
<dbReference type="AlphaFoldDB" id="A0A2L0F7G2"/>
<dbReference type="OrthoDB" id="4565318at2"/>
<evidence type="ECO:0000256" key="3">
    <source>
        <dbReference type="ARBA" id="ARBA00023315"/>
    </source>
</evidence>
<feature type="active site" description="Acyl-thioester intermediate" evidence="4">
    <location>
        <position position="92"/>
    </location>
</feature>
<dbReference type="InterPro" id="IPR020613">
    <property type="entry name" value="Thiolase_CS"/>
</dbReference>
<dbReference type="RefSeq" id="WP_104985488.1">
    <property type="nucleotide sequence ID" value="NZ_CP012673.1"/>
</dbReference>
<dbReference type="InterPro" id="IPR020617">
    <property type="entry name" value="Thiolase_C"/>
</dbReference>
<dbReference type="PROSITE" id="PS00737">
    <property type="entry name" value="THIOLASE_2"/>
    <property type="match status" value="1"/>
</dbReference>
<organism evidence="8 9">
    <name type="scientific">Sorangium cellulosum</name>
    <name type="common">Polyangium cellulosum</name>
    <dbReference type="NCBI Taxonomy" id="56"/>
    <lineage>
        <taxon>Bacteria</taxon>
        <taxon>Pseudomonadati</taxon>
        <taxon>Myxococcota</taxon>
        <taxon>Polyangia</taxon>
        <taxon>Polyangiales</taxon>
        <taxon>Polyangiaceae</taxon>
        <taxon>Sorangium</taxon>
    </lineage>
</organism>
<evidence type="ECO:0000256" key="2">
    <source>
        <dbReference type="ARBA" id="ARBA00022679"/>
    </source>
</evidence>
<accession>A0A2L0F7G2</accession>
<evidence type="ECO:0000256" key="1">
    <source>
        <dbReference type="ARBA" id="ARBA00010982"/>
    </source>
</evidence>
<comment type="similarity">
    <text evidence="1 5">Belongs to the thiolase-like superfamily. Thiolase family.</text>
</comment>
<reference evidence="8 9" key="1">
    <citation type="submission" date="2015-09" db="EMBL/GenBank/DDBJ databases">
        <title>Sorangium comparison.</title>
        <authorList>
            <person name="Zaburannyi N."/>
            <person name="Bunk B."/>
            <person name="Overmann J."/>
            <person name="Mueller R."/>
        </authorList>
    </citation>
    <scope>NUCLEOTIDE SEQUENCE [LARGE SCALE GENOMIC DNA]</scope>
    <source>
        <strain evidence="8 9">So ce26</strain>
    </source>
</reference>
<dbReference type="Gene3D" id="3.40.47.10">
    <property type="match status" value="2"/>
</dbReference>
<evidence type="ECO:0000259" key="7">
    <source>
        <dbReference type="Pfam" id="PF02803"/>
    </source>
</evidence>
<dbReference type="PANTHER" id="PTHR43365:SF1">
    <property type="entry name" value="ACETYL-COA C-ACYLTRANSFERASE"/>
    <property type="match status" value="1"/>
</dbReference>
<keyword evidence="2 5" id="KW-0808">Transferase</keyword>
<dbReference type="InterPro" id="IPR016039">
    <property type="entry name" value="Thiolase-like"/>
</dbReference>
<dbReference type="InterPro" id="IPR020610">
    <property type="entry name" value="Thiolase_AS"/>
</dbReference>
<evidence type="ECO:0000256" key="5">
    <source>
        <dbReference type="RuleBase" id="RU003557"/>
    </source>
</evidence>
<dbReference type="CDD" id="cd00751">
    <property type="entry name" value="thiolase"/>
    <property type="match status" value="1"/>
</dbReference>
<evidence type="ECO:0000256" key="4">
    <source>
        <dbReference type="PIRSR" id="PIRSR000429-1"/>
    </source>
</evidence>
<keyword evidence="3 5" id="KW-0012">Acyltransferase</keyword>
<dbReference type="InterPro" id="IPR002155">
    <property type="entry name" value="Thiolase"/>
</dbReference>
<dbReference type="NCBIfam" id="NF006090">
    <property type="entry name" value="PRK08242.1"/>
    <property type="match status" value="1"/>
</dbReference>
<evidence type="ECO:0000313" key="9">
    <source>
        <dbReference type="Proteomes" id="UP000238348"/>
    </source>
</evidence>
<dbReference type="PROSITE" id="PS00099">
    <property type="entry name" value="THIOLASE_3"/>
    <property type="match status" value="1"/>
</dbReference>
<gene>
    <name evidence="8" type="primary">atoB</name>
    <name evidence="8" type="ORF">SOCE26_089940</name>
</gene>
<dbReference type="Proteomes" id="UP000238348">
    <property type="component" value="Chromosome"/>
</dbReference>
<feature type="active site" description="Proton acceptor" evidence="4">
    <location>
        <position position="396"/>
    </location>
</feature>
<evidence type="ECO:0000313" key="8">
    <source>
        <dbReference type="EMBL" id="AUX47473.1"/>
    </source>
</evidence>
<feature type="active site" description="Proton acceptor" evidence="4">
    <location>
        <position position="366"/>
    </location>
</feature>
<sequence length="410" mass="42297">MRDVFIVDAVRTPRGRGKAGKGALSGVHPQELLAQTLNHLAGRTGIRKDDVEDVVVGCVTQAGEQGACLARAAILAAGWPDGVTGATVNRFCGSGAQAVNFAAMGILSGQQELAIGGGVESMSRVPMGSDGAPLDGNNLALREKLAMVPQGISADLIATIEGISREDADRFALESQHKAERAAREGRFARSLFTVVDRDGKPLLDRDEHPRAGATMEALAKLEPAFAGLGATPMGPRGETVDALALVRYPEVSSIQHVHTAGNSSGIVDGAAVVLLASGDYVKAHGLTPRAKIRATATAGTEPVIMLTAPAPASERALKKAGMQARDIDLWEINEAFAAVPLQTARKLGIDLDRVNVNGGAIALGHPLGATGACLIGTALDELERADKATALITLCIGGGMGVATILERV</sequence>
<name>A0A2L0F7G2_SORCE</name>
<dbReference type="NCBIfam" id="TIGR01930">
    <property type="entry name" value="AcCoA-C-Actrans"/>
    <property type="match status" value="1"/>
</dbReference>
<feature type="domain" description="Thiolase C-terminal" evidence="7">
    <location>
        <begin position="288"/>
        <end position="409"/>
    </location>
</feature>
<dbReference type="SUPFAM" id="SSF53901">
    <property type="entry name" value="Thiolase-like"/>
    <property type="match status" value="2"/>
</dbReference>
<feature type="domain" description="Thiolase N-terminal" evidence="6">
    <location>
        <begin position="4"/>
        <end position="232"/>
    </location>
</feature>
<dbReference type="PIRSF" id="PIRSF000429">
    <property type="entry name" value="Ac-CoA_Ac_transf"/>
    <property type="match status" value="1"/>
</dbReference>
<evidence type="ECO:0000259" key="6">
    <source>
        <dbReference type="Pfam" id="PF00108"/>
    </source>
</evidence>
<dbReference type="EMBL" id="CP012673">
    <property type="protein sequence ID" value="AUX47473.1"/>
    <property type="molecule type" value="Genomic_DNA"/>
</dbReference>
<dbReference type="Pfam" id="PF00108">
    <property type="entry name" value="Thiolase_N"/>
    <property type="match status" value="1"/>
</dbReference>
<dbReference type="PANTHER" id="PTHR43365">
    <property type="entry name" value="BLR7806 PROTEIN"/>
    <property type="match status" value="1"/>
</dbReference>
<dbReference type="GO" id="GO:0003988">
    <property type="term" value="F:acetyl-CoA C-acyltransferase activity"/>
    <property type="evidence" value="ECO:0007669"/>
    <property type="project" value="UniProtKB-ARBA"/>
</dbReference>
<protein>
    <submittedName>
        <fullName evidence="8">Acetyl-CoA acetyltransferase</fullName>
    </submittedName>
</protein>
<proteinExistence type="inferred from homology"/>
<dbReference type="Pfam" id="PF02803">
    <property type="entry name" value="Thiolase_C"/>
    <property type="match status" value="1"/>
</dbReference>